<dbReference type="PROSITE" id="PS50012">
    <property type="entry name" value="RCC1_3"/>
    <property type="match status" value="2"/>
</dbReference>
<feature type="compositionally biased region" description="Basic and acidic residues" evidence="3">
    <location>
        <begin position="1511"/>
        <end position="1526"/>
    </location>
</feature>
<dbReference type="PANTHER" id="PTHR22872:SF2">
    <property type="entry name" value="INHIBITOR OF BRUTON TYROSINE KINASE"/>
    <property type="match status" value="1"/>
</dbReference>
<dbReference type="Gene3D" id="1.25.40.20">
    <property type="entry name" value="Ankyrin repeat-containing domain"/>
    <property type="match status" value="1"/>
</dbReference>
<dbReference type="Proteomes" id="UP000247233">
    <property type="component" value="Unassembled WGS sequence"/>
</dbReference>
<feature type="compositionally biased region" description="Low complexity" evidence="3">
    <location>
        <begin position="1447"/>
        <end position="1478"/>
    </location>
</feature>
<feature type="repeat" description="RCC1" evidence="2">
    <location>
        <begin position="411"/>
        <end position="471"/>
    </location>
</feature>
<dbReference type="Gene3D" id="2.130.10.30">
    <property type="entry name" value="Regulator of chromosome condensation 1/beta-lactamase-inhibitor protein II"/>
    <property type="match status" value="1"/>
</dbReference>
<dbReference type="PANTHER" id="PTHR22872">
    <property type="entry name" value="BTK-BINDING PROTEIN-RELATED"/>
    <property type="match status" value="1"/>
</dbReference>
<dbReference type="InterPro" id="IPR051625">
    <property type="entry name" value="Signaling_Regulatory_Domain"/>
</dbReference>
<dbReference type="InterPro" id="IPR000408">
    <property type="entry name" value="Reg_chr_condens"/>
</dbReference>
<dbReference type="VEuPathDB" id="FungiDB:BO70DRAFT_321559"/>
<dbReference type="SUPFAM" id="SSF48403">
    <property type="entry name" value="Ankyrin repeat"/>
    <property type="match status" value="1"/>
</dbReference>
<protein>
    <submittedName>
        <fullName evidence="5">BTB domain and ankyrin repeat protein</fullName>
    </submittedName>
</protein>
<evidence type="ECO:0000313" key="5">
    <source>
        <dbReference type="EMBL" id="PWY70982.1"/>
    </source>
</evidence>
<feature type="region of interest" description="Disordered" evidence="3">
    <location>
        <begin position="222"/>
        <end position="258"/>
    </location>
</feature>
<keyword evidence="1" id="KW-0677">Repeat</keyword>
<feature type="compositionally biased region" description="Low complexity" evidence="3">
    <location>
        <begin position="1301"/>
        <end position="1312"/>
    </location>
</feature>
<dbReference type="RefSeq" id="XP_025396084.1">
    <property type="nucleotide sequence ID" value="XM_025540517.1"/>
</dbReference>
<feature type="region of interest" description="Disordered" evidence="3">
    <location>
        <begin position="1216"/>
        <end position="1690"/>
    </location>
</feature>
<dbReference type="InterPro" id="IPR000210">
    <property type="entry name" value="BTB/POZ_dom"/>
</dbReference>
<feature type="compositionally biased region" description="Pro residues" evidence="3">
    <location>
        <begin position="1614"/>
        <end position="1626"/>
    </location>
</feature>
<feature type="compositionally biased region" description="Low complexity" evidence="3">
    <location>
        <begin position="1358"/>
        <end position="1370"/>
    </location>
</feature>
<dbReference type="PRINTS" id="PR00633">
    <property type="entry name" value="RCCNDNSATION"/>
</dbReference>
<dbReference type="OrthoDB" id="1893551at2759"/>
<feature type="repeat" description="RCC1" evidence="2">
    <location>
        <begin position="357"/>
        <end position="410"/>
    </location>
</feature>
<dbReference type="Pfam" id="PF13540">
    <property type="entry name" value="RCC1_2"/>
    <property type="match status" value="1"/>
</dbReference>
<keyword evidence="6" id="KW-1185">Reference proteome</keyword>
<feature type="compositionally biased region" description="Polar residues" evidence="3">
    <location>
        <begin position="1487"/>
        <end position="1510"/>
    </location>
</feature>
<dbReference type="SUPFAM" id="SSF54695">
    <property type="entry name" value="POZ domain"/>
    <property type="match status" value="1"/>
</dbReference>
<dbReference type="CDD" id="cd18186">
    <property type="entry name" value="BTB_POZ_ZBTB_KLHL-like"/>
    <property type="match status" value="1"/>
</dbReference>
<dbReference type="SMART" id="SM00225">
    <property type="entry name" value="BTB"/>
    <property type="match status" value="1"/>
</dbReference>
<gene>
    <name evidence="5" type="ORF">BO70DRAFT_321559</name>
</gene>
<dbReference type="SMART" id="SM00248">
    <property type="entry name" value="ANK"/>
    <property type="match status" value="2"/>
</dbReference>
<reference evidence="5 6" key="1">
    <citation type="submission" date="2016-12" db="EMBL/GenBank/DDBJ databases">
        <title>The genomes of Aspergillus section Nigri reveals drivers in fungal speciation.</title>
        <authorList>
            <consortium name="DOE Joint Genome Institute"/>
            <person name="Vesth T.C."/>
            <person name="Nybo J."/>
            <person name="Theobald S."/>
            <person name="Brandl J."/>
            <person name="Frisvad J.C."/>
            <person name="Nielsen K.F."/>
            <person name="Lyhne E.K."/>
            <person name="Kogle M.E."/>
            <person name="Kuo A."/>
            <person name="Riley R."/>
            <person name="Clum A."/>
            <person name="Nolan M."/>
            <person name="Lipzen A."/>
            <person name="Salamov A."/>
            <person name="Henrissat B."/>
            <person name="Wiebenga A."/>
            <person name="De Vries R.P."/>
            <person name="Grigoriev I.V."/>
            <person name="Mortensen U.H."/>
            <person name="Andersen M.R."/>
            <person name="Baker S.E."/>
        </authorList>
    </citation>
    <scope>NUCLEOTIDE SEQUENCE [LARGE SCALE GENOMIC DNA]</scope>
    <source>
        <strain evidence="5 6">CBS 117.55</strain>
    </source>
</reference>
<feature type="compositionally biased region" description="Polar residues" evidence="3">
    <location>
        <begin position="1394"/>
        <end position="1420"/>
    </location>
</feature>
<dbReference type="InterPro" id="IPR009091">
    <property type="entry name" value="RCC1/BLIP-II"/>
</dbReference>
<dbReference type="EMBL" id="MSFL01000029">
    <property type="protein sequence ID" value="PWY70982.1"/>
    <property type="molecule type" value="Genomic_DNA"/>
</dbReference>
<evidence type="ECO:0000313" key="6">
    <source>
        <dbReference type="Proteomes" id="UP000247233"/>
    </source>
</evidence>
<proteinExistence type="predicted"/>
<comment type="caution">
    <text evidence="5">The sequence shown here is derived from an EMBL/GenBank/DDBJ whole genome shotgun (WGS) entry which is preliminary data.</text>
</comment>
<dbReference type="Pfam" id="PF00651">
    <property type="entry name" value="BTB"/>
    <property type="match status" value="1"/>
</dbReference>
<dbReference type="GeneID" id="37062754"/>
<feature type="compositionally biased region" description="Polar residues" evidence="3">
    <location>
        <begin position="1437"/>
        <end position="1446"/>
    </location>
</feature>
<dbReference type="PROSITE" id="PS50097">
    <property type="entry name" value="BTB"/>
    <property type="match status" value="1"/>
</dbReference>
<dbReference type="InterPro" id="IPR036770">
    <property type="entry name" value="Ankyrin_rpt-contain_sf"/>
</dbReference>
<feature type="compositionally biased region" description="Low complexity" evidence="3">
    <location>
        <begin position="1602"/>
        <end position="1613"/>
    </location>
</feature>
<name>A0A317VDL3_9EURO</name>
<feature type="compositionally biased region" description="Low complexity" evidence="3">
    <location>
        <begin position="54"/>
        <end position="63"/>
    </location>
</feature>
<feature type="compositionally biased region" description="Pro residues" evidence="3">
    <location>
        <begin position="1651"/>
        <end position="1660"/>
    </location>
</feature>
<dbReference type="InterPro" id="IPR002110">
    <property type="entry name" value="Ankyrin_rpt"/>
</dbReference>
<accession>A0A317VDL3</accession>
<sequence>MSSKLWGFFFYDDVESFQRLLATATFTAGSQRAGTGGASNFKVGSPATAVTVTASSSSSSPSGIATRSKKLAGTSPGPGTPAPDRFSGLRPGKTLSRDELNARDHYGRTLLHHVASSPKPSAIDFAIALLEVPSLDIYAQDWESGWTALHRALYAGNATIAQALMARDVRDATDFSKVSSSGHPSGGLIKIKDREGYSPFDIYGSTIASRDIKRLVSPTTGQTPLLADLENSDAASDLSSPEDDFDEDGRLGRHTLKPKTNLSGDEVFTFGSNKNLNLGVGDQDDRQFPERIALKRPEHLLQRFYREYQERQLDDDRLDEPSQSMDLPALVKNKPIKIQDIVMSKLHTAILTTDPESNLFLCGFGPGGRLGTGDESTRFSFVCIETGGLANRKVVSVALGQDHTLAITDRGEIFSWGSNKFGQLGYSLPRSNNRDDVPIQNAPRQIFNPFKKEVILGAAASSIHSVVFTTSGLYTFGKNEGQLGLVDSDARSLETQTTPRRVGASLFSAPIQSVSAIDQATVVLLQNHEVWVFSQYGYSKLSFPLDVSSRFIKDSFMATRYGSSVNQIVKVKSGGNAICALSSFGEVFMVQVNKTENPPSSTSTTNPSKTRNSLSLPTRVWSIKKAYMAAADVDVGQDGSVIISTVSGSAWRKEKRGKAKDGASKDYKFARIPGLSRVIGVCSNAFGAYAAVQRDSEVTKEQINIDESTLWKDLLPLSPFSLLGEAMSSVDQVDDRVASLNLVHVSAIKQAVMSSSEIEPYFQTSQSKAPAGTVWLMTTLSDIRIPVHEFILTGRSSVLRKAFRDFRRDLQGSIPDVMTIQHDDQGQTQLVIPAVDVFTVLNIAFFMYTDSALEVWQQFKYSPESAPRYRQVRNEVMRVASHLGLSTLERAARLMIEPTRALKIDMERAIKDPTFFDSADVIIELKGKEVRAHSQVICQRCPFFYALFVGRSGGEWISSRRGNPGDLIRIDLKHIDRGVFDFVLRYMYADTEVQLFDEVRSKDIEDFIDLILDVAFVANELMIDRLAQVCQKMLGMFVNTRNVCHLLNAIVPCYVTEFKDAALEYICLNLEDLLANRNPTYTYFRLLEDLDEILLEALDSVCRENQMTSFPVSRGRNLEEYVLERYPEVVSLIEEDRKRRIDSMRIRFRLNRTDVLDGKPRIANSEKAGISPLAQKVKPSPAKDNLTPATRSPMLKSKQSSGDLMFQMDDEYLLSPGDSVKGKTPVRDAKSFGGNGYRPSLDSPVLGSSLPDGESFEDRGYLDDQMATPQDSVPESPSESRAAALYRNRNGNGSFTPPDASQPWSSSVISSSKKNLKDIMSEASGKRVSNLSMSMGARRENNSNATSKLSQKERKKLQQQQMQDMFAAQQKAKEASQNPWKLPTPSKSAPPVSINGQDSPSAVPTKSASKTPMTLRQTVAGTPPPDAKPKASPAPTQGRSPSISVQTPPRSSVSGPSTSAAPPTSNISSTPQPSIQSIRHIPRPEPYQTSFHSPSPNSLSLAAILMQQQTEKNELHEAATAKHNLEEIQQEQEFQEWWDKESRRIQGLPEPSPTPKPTTTTTTNNQGRDARNNRGRGKGQGQGQSQGQSQGQGQQRKRRGKGNTNATNTVDTPTPTPSPAAPPPPTGASSSSSHPPPRKTSSHAPRGKPTAPRPDQPQRPPNGNHVDTTGGSSRHGGSGGGGHRGGGRGG</sequence>
<dbReference type="STRING" id="1448321.A0A317VDL3"/>
<feature type="non-terminal residue" evidence="5">
    <location>
        <position position="1690"/>
    </location>
</feature>
<feature type="region of interest" description="Disordered" evidence="3">
    <location>
        <begin position="1176"/>
        <end position="1200"/>
    </location>
</feature>
<feature type="region of interest" description="Disordered" evidence="3">
    <location>
        <begin position="54"/>
        <end position="95"/>
    </location>
</feature>
<evidence type="ECO:0000256" key="3">
    <source>
        <dbReference type="SAM" id="MobiDB-lite"/>
    </source>
</evidence>
<feature type="compositionally biased region" description="Gly residues" evidence="3">
    <location>
        <begin position="1673"/>
        <end position="1690"/>
    </location>
</feature>
<feature type="compositionally biased region" description="Polar residues" evidence="3">
    <location>
        <begin position="1267"/>
        <end position="1279"/>
    </location>
</feature>
<feature type="domain" description="BTB" evidence="4">
    <location>
        <begin position="919"/>
        <end position="990"/>
    </location>
</feature>
<dbReference type="SUPFAM" id="SSF50985">
    <property type="entry name" value="RCC1/BLIP-II"/>
    <property type="match status" value="1"/>
</dbReference>
<organism evidence="5 6">
    <name type="scientific">Aspergillus heteromorphus CBS 117.55</name>
    <dbReference type="NCBI Taxonomy" id="1448321"/>
    <lineage>
        <taxon>Eukaryota</taxon>
        <taxon>Fungi</taxon>
        <taxon>Dikarya</taxon>
        <taxon>Ascomycota</taxon>
        <taxon>Pezizomycotina</taxon>
        <taxon>Eurotiomycetes</taxon>
        <taxon>Eurotiomycetidae</taxon>
        <taxon>Eurotiales</taxon>
        <taxon>Aspergillaceae</taxon>
        <taxon>Aspergillus</taxon>
        <taxon>Aspergillus subgen. Circumdati</taxon>
    </lineage>
</organism>
<feature type="compositionally biased region" description="Low complexity" evidence="3">
    <location>
        <begin position="1585"/>
        <end position="1594"/>
    </location>
</feature>
<dbReference type="Gene3D" id="3.30.710.10">
    <property type="entry name" value="Potassium Channel Kv1.1, Chain A"/>
    <property type="match status" value="2"/>
</dbReference>
<evidence type="ECO:0000256" key="1">
    <source>
        <dbReference type="ARBA" id="ARBA00022737"/>
    </source>
</evidence>
<evidence type="ECO:0000259" key="4">
    <source>
        <dbReference type="PROSITE" id="PS50097"/>
    </source>
</evidence>
<dbReference type="InterPro" id="IPR011333">
    <property type="entry name" value="SKP1/BTB/POZ_sf"/>
</dbReference>
<evidence type="ECO:0000256" key="2">
    <source>
        <dbReference type="PROSITE-ProRule" id="PRU00235"/>
    </source>
</evidence>